<evidence type="ECO:0000313" key="3">
    <source>
        <dbReference type="Proteomes" id="UP000679307"/>
    </source>
</evidence>
<dbReference type="InterPro" id="IPR029021">
    <property type="entry name" value="Prot-tyrosine_phosphatase-like"/>
</dbReference>
<sequence>MPTHPDLRLANAHFVTDRLLVGGDLHPDADIALDQALELAGAGVTHVLDARIEWRDAETWQRLPAVDYRWDGIDDRGQRVPADWFDRTASWALAALEQPGTVVLTHCHMGVNRGPSAGFAVLLGLGWDPLEAMDAIRTARPVAYVAYAEDALRWHHERSGTGLVARRAERKRLQRWRQEHELDLGSVIRQVREG</sequence>
<dbReference type="Gene3D" id="3.90.190.10">
    <property type="entry name" value="Protein tyrosine phosphatase superfamily"/>
    <property type="match status" value="1"/>
</dbReference>
<organism evidence="2 3">
    <name type="scientific">Nocardioides aquaticus</name>
    <dbReference type="NCBI Taxonomy" id="160826"/>
    <lineage>
        <taxon>Bacteria</taxon>
        <taxon>Bacillati</taxon>
        <taxon>Actinomycetota</taxon>
        <taxon>Actinomycetes</taxon>
        <taxon>Propionibacteriales</taxon>
        <taxon>Nocardioidaceae</taxon>
        <taxon>Nocardioides</taxon>
    </lineage>
</organism>
<gene>
    <name evidence="2" type="ORF">ENKNEFLB_03848</name>
</gene>
<name>A0ABX8ER42_9ACTN</name>
<keyword evidence="3" id="KW-1185">Reference proteome</keyword>
<dbReference type="InterPro" id="IPR000387">
    <property type="entry name" value="Tyr_Pase_dom"/>
</dbReference>
<evidence type="ECO:0000313" key="2">
    <source>
        <dbReference type="EMBL" id="QVT81438.1"/>
    </source>
</evidence>
<reference evidence="2 3" key="1">
    <citation type="submission" date="2021-05" db="EMBL/GenBank/DDBJ databases">
        <title>Complete genome of Nocardioides aquaticus KCTC 9944T isolated from meromictic and hypersaline Ekho Lake, Antarctica.</title>
        <authorList>
            <person name="Hwang K."/>
            <person name="Kim K.M."/>
            <person name="Choe H."/>
        </authorList>
    </citation>
    <scope>NUCLEOTIDE SEQUENCE [LARGE SCALE GENOMIC DNA]</scope>
    <source>
        <strain evidence="2 3">KCTC 9944</strain>
    </source>
</reference>
<accession>A0ABX8ER42</accession>
<dbReference type="PROSITE" id="PS50056">
    <property type="entry name" value="TYR_PHOSPHATASE_2"/>
    <property type="match status" value="1"/>
</dbReference>
<dbReference type="EMBL" id="CP075371">
    <property type="protein sequence ID" value="QVT81438.1"/>
    <property type="molecule type" value="Genomic_DNA"/>
</dbReference>
<feature type="domain" description="Tyrosine specific protein phosphatases" evidence="1">
    <location>
        <begin position="82"/>
        <end position="141"/>
    </location>
</feature>
<protein>
    <recommendedName>
        <fullName evidence="1">Tyrosine specific protein phosphatases domain-containing protein</fullName>
    </recommendedName>
</protein>
<dbReference type="SUPFAM" id="SSF52799">
    <property type="entry name" value="(Phosphotyrosine protein) phosphatases II"/>
    <property type="match status" value="1"/>
</dbReference>
<dbReference type="Proteomes" id="UP000679307">
    <property type="component" value="Chromosome"/>
</dbReference>
<dbReference type="RefSeq" id="WP_214056813.1">
    <property type="nucleotide sequence ID" value="NZ_BAAAHS010000011.1"/>
</dbReference>
<evidence type="ECO:0000259" key="1">
    <source>
        <dbReference type="PROSITE" id="PS50056"/>
    </source>
</evidence>
<proteinExistence type="predicted"/>